<dbReference type="CDD" id="cd00882">
    <property type="entry name" value="Ras_like_GTPase"/>
    <property type="match status" value="1"/>
</dbReference>
<feature type="region of interest" description="Disordered" evidence="6">
    <location>
        <begin position="547"/>
        <end position="579"/>
    </location>
</feature>
<dbReference type="PROSITE" id="PS51721">
    <property type="entry name" value="G_CP"/>
    <property type="match status" value="1"/>
</dbReference>
<feature type="region of interest" description="Disordered" evidence="6">
    <location>
        <begin position="222"/>
        <end position="246"/>
    </location>
</feature>
<evidence type="ECO:0000256" key="1">
    <source>
        <dbReference type="ARBA" id="ARBA00004604"/>
    </source>
</evidence>
<dbReference type="GO" id="GO:0051239">
    <property type="term" value="P:regulation of multicellular organismal process"/>
    <property type="evidence" value="ECO:0007669"/>
    <property type="project" value="UniProtKB-ARBA"/>
</dbReference>
<keyword evidence="5" id="KW-0539">Nucleus</keyword>
<proteinExistence type="predicted"/>
<feature type="region of interest" description="Disordered" evidence="6">
    <location>
        <begin position="470"/>
        <end position="535"/>
    </location>
</feature>
<dbReference type="InterPro" id="IPR006073">
    <property type="entry name" value="GTP-bd"/>
</dbReference>
<dbReference type="FunFam" id="1.10.1580.10:FF:000002">
    <property type="entry name" value="Guanine nucleotide-binding protein-like 3 (nucleolar)-like"/>
    <property type="match status" value="1"/>
</dbReference>
<dbReference type="FunFam" id="3.40.50.300:FF:000571">
    <property type="entry name" value="Guanine nucleotide-binding protein-like NSN1"/>
    <property type="match status" value="1"/>
</dbReference>
<evidence type="ECO:0000256" key="4">
    <source>
        <dbReference type="ARBA" id="ARBA00023134"/>
    </source>
</evidence>
<keyword evidence="4" id="KW-0342">GTP-binding</keyword>
<evidence type="ECO:0000313" key="8">
    <source>
        <dbReference type="EMBL" id="CAK0783237.1"/>
    </source>
</evidence>
<dbReference type="Pfam" id="PF08701">
    <property type="entry name" value="GN3L_Grn1"/>
    <property type="match status" value="1"/>
</dbReference>
<feature type="compositionally biased region" description="Low complexity" evidence="6">
    <location>
        <begin position="114"/>
        <end position="123"/>
    </location>
</feature>
<dbReference type="PANTHER" id="PTHR11089">
    <property type="entry name" value="GTP-BINDING PROTEIN-RELATED"/>
    <property type="match status" value="1"/>
</dbReference>
<dbReference type="GO" id="GO:0005525">
    <property type="term" value="F:GTP binding"/>
    <property type="evidence" value="ECO:0007669"/>
    <property type="project" value="UniProtKB-KW"/>
</dbReference>
<sequence>MPKKSKKSKSKRTTLKQKYKVIKKVKEHHKKKAKLDKKLGRKAKKVKDPGIPGQWPFKQDLLKELEWEKQRAAAEQKRKKEERRLAQANAAKEEDDEMADGLTMEAVQTAAAARQRAFESQQANASTSGRGAATDNSRRAFYKEFVKVVEAADVIIEVLDARDPLSTRCTDVERYVRKSGASKKLILLLNKIDLVPREAAEAWLKYLREELPTVAFRCSTQKQRENVGQRRGGGRARDVPQSAAADHGASGSACLGADMLLQLLKKYSLAAGMKQAITVGVVGLPNVGKSSLINSLKRKHAAATGNTPGVTTTVQEVHLDKKVTLLDSPGIVFSAAGNAHAALLNCTKVEQIEDPLEPAAEVVRRCEQKQLMTIYRVGAYSDAEDLLRKIATARGKLKPGGIPMVEAAAKILLHDWNDGRIPFFTMPPQRTSHGHAAAAVMPSWSQDFNVDQAFADEQSAMLADLPSVEDGNFTQTQAGQAPSAALEAMETDEGLRRMSDDENDDEDSEDEGSAGMSEGEAGQPQRLAGKASGAAAVAAEQQAAKLYKEEGQFNPHAARSQRKQAKKSQRRHVSLATKQAADEEFDFAEAFDSVAVGGDDN</sequence>
<dbReference type="CDD" id="cd04178">
    <property type="entry name" value="Nucleostemin_like"/>
    <property type="match status" value="1"/>
</dbReference>
<dbReference type="EMBL" id="CAUYUE010000008">
    <property type="protein sequence ID" value="CAK0783237.1"/>
    <property type="molecule type" value="Genomic_DNA"/>
</dbReference>
<feature type="compositionally biased region" description="Basic residues" evidence="6">
    <location>
        <begin position="24"/>
        <end position="45"/>
    </location>
</feature>
<dbReference type="GO" id="GO:0050793">
    <property type="term" value="P:regulation of developmental process"/>
    <property type="evidence" value="ECO:0007669"/>
    <property type="project" value="UniProtKB-ARBA"/>
</dbReference>
<keyword evidence="3" id="KW-0175">Coiled coil</keyword>
<keyword evidence="2" id="KW-0547">Nucleotide-binding</keyword>
<name>A0AAV1IAL3_9CHLO</name>
<dbReference type="InterPro" id="IPR027417">
    <property type="entry name" value="P-loop_NTPase"/>
</dbReference>
<dbReference type="Proteomes" id="UP001314263">
    <property type="component" value="Unassembled WGS sequence"/>
</dbReference>
<protein>
    <recommendedName>
        <fullName evidence="7">CP-type G domain-containing protein</fullName>
    </recommendedName>
</protein>
<dbReference type="InterPro" id="IPR014813">
    <property type="entry name" value="Gnl3_N_dom"/>
</dbReference>
<dbReference type="PRINTS" id="PR00326">
    <property type="entry name" value="GTP1OBG"/>
</dbReference>
<dbReference type="PANTHER" id="PTHR11089:SF30">
    <property type="entry name" value="GUANINE NUCLEOTIDE-BINDING PROTEIN-LIKE 3 HOMOLOG"/>
    <property type="match status" value="1"/>
</dbReference>
<comment type="caution">
    <text evidence="8">The sequence shown here is derived from an EMBL/GenBank/DDBJ whole genome shotgun (WGS) entry which is preliminary data.</text>
</comment>
<evidence type="ECO:0000256" key="5">
    <source>
        <dbReference type="ARBA" id="ARBA00023242"/>
    </source>
</evidence>
<feature type="region of interest" description="Disordered" evidence="6">
    <location>
        <begin position="70"/>
        <end position="99"/>
    </location>
</feature>
<keyword evidence="9" id="KW-1185">Reference proteome</keyword>
<feature type="compositionally biased region" description="Basic and acidic residues" evidence="6">
    <location>
        <begin position="70"/>
        <end position="85"/>
    </location>
</feature>
<dbReference type="Gene3D" id="3.40.50.300">
    <property type="entry name" value="P-loop containing nucleotide triphosphate hydrolases"/>
    <property type="match status" value="1"/>
</dbReference>
<dbReference type="InterPro" id="IPR050755">
    <property type="entry name" value="TRAFAC_YlqF/YawG_RiboMat"/>
</dbReference>
<dbReference type="InterPro" id="IPR023179">
    <property type="entry name" value="GTP-bd_ortho_bundle_sf"/>
</dbReference>
<evidence type="ECO:0000313" key="9">
    <source>
        <dbReference type="Proteomes" id="UP001314263"/>
    </source>
</evidence>
<accession>A0AAV1IAL3</accession>
<feature type="domain" description="CP-type G" evidence="7">
    <location>
        <begin position="142"/>
        <end position="334"/>
    </location>
</feature>
<dbReference type="Pfam" id="PF01926">
    <property type="entry name" value="MMR_HSR1"/>
    <property type="match status" value="1"/>
</dbReference>
<feature type="region of interest" description="Disordered" evidence="6">
    <location>
        <begin position="114"/>
        <end position="134"/>
    </location>
</feature>
<feature type="compositionally biased region" description="Acidic residues" evidence="6">
    <location>
        <begin position="501"/>
        <end position="512"/>
    </location>
</feature>
<organism evidence="8 9">
    <name type="scientific">Coccomyxa viridis</name>
    <dbReference type="NCBI Taxonomy" id="1274662"/>
    <lineage>
        <taxon>Eukaryota</taxon>
        <taxon>Viridiplantae</taxon>
        <taxon>Chlorophyta</taxon>
        <taxon>core chlorophytes</taxon>
        <taxon>Trebouxiophyceae</taxon>
        <taxon>Trebouxiophyceae incertae sedis</taxon>
        <taxon>Coccomyxaceae</taxon>
        <taxon>Coccomyxa</taxon>
    </lineage>
</organism>
<evidence type="ECO:0000256" key="6">
    <source>
        <dbReference type="SAM" id="MobiDB-lite"/>
    </source>
</evidence>
<feature type="compositionally biased region" description="Low complexity" evidence="6">
    <location>
        <begin position="513"/>
        <end position="535"/>
    </location>
</feature>
<dbReference type="GO" id="GO:0005730">
    <property type="term" value="C:nucleolus"/>
    <property type="evidence" value="ECO:0007669"/>
    <property type="project" value="UniProtKB-SubCell"/>
</dbReference>
<dbReference type="Gene3D" id="1.10.1580.10">
    <property type="match status" value="1"/>
</dbReference>
<gene>
    <name evidence="8" type="ORF">CVIRNUC_006436</name>
</gene>
<evidence type="ECO:0000256" key="3">
    <source>
        <dbReference type="ARBA" id="ARBA00023054"/>
    </source>
</evidence>
<evidence type="ECO:0000259" key="7">
    <source>
        <dbReference type="PROSITE" id="PS51721"/>
    </source>
</evidence>
<comment type="subcellular location">
    <subcellularLocation>
        <location evidence="1">Nucleus</location>
        <location evidence="1">Nucleolus</location>
    </subcellularLocation>
</comment>
<feature type="compositionally biased region" description="Basic residues" evidence="6">
    <location>
        <begin position="559"/>
        <end position="573"/>
    </location>
</feature>
<reference evidence="8 9" key="1">
    <citation type="submission" date="2023-10" db="EMBL/GenBank/DDBJ databases">
        <authorList>
            <person name="Maclean D."/>
            <person name="Macfadyen A."/>
        </authorList>
    </citation>
    <scope>NUCLEOTIDE SEQUENCE [LARGE SCALE GENOMIC DNA]</scope>
</reference>
<dbReference type="AlphaFoldDB" id="A0AAV1IAL3"/>
<dbReference type="InterPro" id="IPR030378">
    <property type="entry name" value="G_CP_dom"/>
</dbReference>
<evidence type="ECO:0000256" key="2">
    <source>
        <dbReference type="ARBA" id="ARBA00022741"/>
    </source>
</evidence>
<dbReference type="SUPFAM" id="SSF52540">
    <property type="entry name" value="P-loop containing nucleoside triphosphate hydrolases"/>
    <property type="match status" value="1"/>
</dbReference>
<feature type="region of interest" description="Disordered" evidence="6">
    <location>
        <begin position="24"/>
        <end position="55"/>
    </location>
</feature>